<evidence type="ECO:0000313" key="9">
    <source>
        <dbReference type="Proteomes" id="UP000626148"/>
    </source>
</evidence>
<comment type="caution">
    <text evidence="8">The sequence shown here is derived from an EMBL/GenBank/DDBJ whole genome shotgun (WGS) entry which is preliminary data.</text>
</comment>
<feature type="transmembrane region" description="Helical" evidence="6">
    <location>
        <begin position="73"/>
        <end position="92"/>
    </location>
</feature>
<reference evidence="8" key="1">
    <citation type="journal article" date="2014" name="Int. J. Syst. Evol. Microbiol.">
        <title>Complete genome sequence of Corynebacterium casei LMG S-19264T (=DSM 44701T), isolated from a smear-ripened cheese.</title>
        <authorList>
            <consortium name="US DOE Joint Genome Institute (JGI-PGF)"/>
            <person name="Walter F."/>
            <person name="Albersmeier A."/>
            <person name="Kalinowski J."/>
            <person name="Ruckert C."/>
        </authorList>
    </citation>
    <scope>NUCLEOTIDE SEQUENCE</scope>
    <source>
        <strain evidence="8">KCTC 22169</strain>
    </source>
</reference>
<evidence type="ECO:0000313" key="8">
    <source>
        <dbReference type="EMBL" id="GGX70940.1"/>
    </source>
</evidence>
<feature type="transmembrane region" description="Helical" evidence="6">
    <location>
        <begin position="187"/>
        <end position="206"/>
    </location>
</feature>
<name>A0A918NJ26_9GAMM</name>
<accession>A0A918NJ26</accession>
<proteinExistence type="predicted"/>
<evidence type="ECO:0000256" key="3">
    <source>
        <dbReference type="ARBA" id="ARBA00022692"/>
    </source>
</evidence>
<dbReference type="AlphaFoldDB" id="A0A918NJ26"/>
<evidence type="ECO:0000256" key="4">
    <source>
        <dbReference type="ARBA" id="ARBA00022989"/>
    </source>
</evidence>
<dbReference type="Proteomes" id="UP000626148">
    <property type="component" value="Unassembled WGS sequence"/>
</dbReference>
<gene>
    <name evidence="8" type="ORF">GCM10007392_43020</name>
</gene>
<dbReference type="PANTHER" id="PTHR42920">
    <property type="entry name" value="OS03G0707200 PROTEIN-RELATED"/>
    <property type="match status" value="1"/>
</dbReference>
<evidence type="ECO:0000256" key="2">
    <source>
        <dbReference type="ARBA" id="ARBA00022475"/>
    </source>
</evidence>
<dbReference type="PANTHER" id="PTHR42920:SF11">
    <property type="entry name" value="INNER MEMBRANE PROTEIN YTFF"/>
    <property type="match status" value="1"/>
</dbReference>
<dbReference type="SUPFAM" id="SSF103481">
    <property type="entry name" value="Multidrug resistance efflux transporter EmrE"/>
    <property type="match status" value="2"/>
</dbReference>
<dbReference type="GO" id="GO:0005886">
    <property type="term" value="C:plasma membrane"/>
    <property type="evidence" value="ECO:0007669"/>
    <property type="project" value="UniProtKB-SubCell"/>
</dbReference>
<sequence>MTVRNVLICAGFAALANFFWATNAIVGKIAVASLPAFTLSQFRWWLAFVFIAPFGLPHIRRQWGWYRMYLPRLLPLAVLSVTLYNTLQYWALEYTEPVNIGAMSALMPVMIFVLSGWLGQGKLTGLQWLTAGVAVFGAYLVLTKGRFMLNFSDTGLIGDGIFVLGLLSWSLYSVVLKTVPTYEVNGLGLLTFMIGAGSLVIMPFWLSGLATGDALLPSMDVLWAVVYVALFPSLVSYFSWIRAVSVGDANIAGLMMTTAPIFNALLTLIVLRQPVLLTQWIGIALVITGVVLTLNLARRRARAQRENNE</sequence>
<reference evidence="8" key="2">
    <citation type="submission" date="2020-09" db="EMBL/GenBank/DDBJ databases">
        <authorList>
            <person name="Sun Q."/>
            <person name="Kim S."/>
        </authorList>
    </citation>
    <scope>NUCLEOTIDE SEQUENCE</scope>
    <source>
        <strain evidence="8">KCTC 22169</strain>
    </source>
</reference>
<feature type="transmembrane region" description="Helical" evidence="6">
    <location>
        <begin position="252"/>
        <end position="271"/>
    </location>
</feature>
<feature type="transmembrane region" description="Helical" evidence="6">
    <location>
        <begin position="277"/>
        <end position="297"/>
    </location>
</feature>
<keyword evidence="4 6" id="KW-1133">Transmembrane helix</keyword>
<dbReference type="InterPro" id="IPR000620">
    <property type="entry name" value="EamA_dom"/>
</dbReference>
<feature type="domain" description="EamA" evidence="7">
    <location>
        <begin position="10"/>
        <end position="142"/>
    </location>
</feature>
<keyword evidence="9" id="KW-1185">Reference proteome</keyword>
<keyword evidence="3 6" id="KW-0812">Transmembrane</keyword>
<dbReference type="EMBL" id="BMXR01000014">
    <property type="protein sequence ID" value="GGX70940.1"/>
    <property type="molecule type" value="Genomic_DNA"/>
</dbReference>
<dbReference type="InterPro" id="IPR037185">
    <property type="entry name" value="EmrE-like"/>
</dbReference>
<evidence type="ECO:0000256" key="6">
    <source>
        <dbReference type="SAM" id="Phobius"/>
    </source>
</evidence>
<feature type="transmembrane region" description="Helical" evidence="6">
    <location>
        <begin position="98"/>
        <end position="118"/>
    </location>
</feature>
<feature type="transmembrane region" description="Helical" evidence="6">
    <location>
        <begin position="221"/>
        <end position="240"/>
    </location>
</feature>
<dbReference type="Gene3D" id="1.10.3730.20">
    <property type="match status" value="1"/>
</dbReference>
<organism evidence="8 9">
    <name type="scientific">Saccharospirillum salsuginis</name>
    <dbReference type="NCBI Taxonomy" id="418750"/>
    <lineage>
        <taxon>Bacteria</taxon>
        <taxon>Pseudomonadati</taxon>
        <taxon>Pseudomonadota</taxon>
        <taxon>Gammaproteobacteria</taxon>
        <taxon>Oceanospirillales</taxon>
        <taxon>Saccharospirillaceae</taxon>
        <taxon>Saccharospirillum</taxon>
    </lineage>
</organism>
<protein>
    <recommendedName>
        <fullName evidence="7">EamA domain-containing protein</fullName>
    </recommendedName>
</protein>
<keyword evidence="5 6" id="KW-0472">Membrane</keyword>
<dbReference type="RefSeq" id="WP_189612670.1">
    <property type="nucleotide sequence ID" value="NZ_BMXR01000014.1"/>
</dbReference>
<feature type="transmembrane region" description="Helical" evidence="6">
    <location>
        <begin position="154"/>
        <end position="175"/>
    </location>
</feature>
<feature type="domain" description="EamA" evidence="7">
    <location>
        <begin position="157"/>
        <end position="294"/>
    </location>
</feature>
<keyword evidence="2" id="KW-1003">Cell membrane</keyword>
<feature type="transmembrane region" description="Helical" evidence="6">
    <location>
        <begin position="125"/>
        <end position="142"/>
    </location>
</feature>
<evidence type="ECO:0000256" key="5">
    <source>
        <dbReference type="ARBA" id="ARBA00023136"/>
    </source>
</evidence>
<evidence type="ECO:0000256" key="1">
    <source>
        <dbReference type="ARBA" id="ARBA00004651"/>
    </source>
</evidence>
<dbReference type="Pfam" id="PF00892">
    <property type="entry name" value="EamA"/>
    <property type="match status" value="2"/>
</dbReference>
<evidence type="ECO:0000259" key="7">
    <source>
        <dbReference type="Pfam" id="PF00892"/>
    </source>
</evidence>
<dbReference type="InterPro" id="IPR051258">
    <property type="entry name" value="Diverse_Substrate_Transporter"/>
</dbReference>
<comment type="subcellular location">
    <subcellularLocation>
        <location evidence="1">Cell membrane</location>
        <topology evidence="1">Multi-pass membrane protein</topology>
    </subcellularLocation>
</comment>